<feature type="domain" description="Glycosyl transferase family 25" evidence="4">
    <location>
        <begin position="116"/>
        <end position="286"/>
    </location>
</feature>
<evidence type="ECO:0000313" key="5">
    <source>
        <dbReference type="EMBL" id="KIH53972.1"/>
    </source>
</evidence>
<dbReference type="InterPro" id="IPR050757">
    <property type="entry name" value="Collagen_mod_GT25"/>
</dbReference>
<evidence type="ECO:0000256" key="2">
    <source>
        <dbReference type="ARBA" id="ARBA00022676"/>
    </source>
</evidence>
<dbReference type="AlphaFoldDB" id="A0A0C2CVS1"/>
<dbReference type="Proteomes" id="UP000054047">
    <property type="component" value="Unassembled WGS sequence"/>
</dbReference>
<dbReference type="GO" id="GO:0050211">
    <property type="term" value="F:procollagen galactosyltransferase activity"/>
    <property type="evidence" value="ECO:0007669"/>
    <property type="project" value="TreeGrafter"/>
</dbReference>
<evidence type="ECO:0000256" key="1">
    <source>
        <dbReference type="ARBA" id="ARBA00006721"/>
    </source>
</evidence>
<reference evidence="5 6" key="1">
    <citation type="submission" date="2013-12" db="EMBL/GenBank/DDBJ databases">
        <title>Draft genome of the parsitic nematode Ancylostoma duodenale.</title>
        <authorList>
            <person name="Mitreva M."/>
        </authorList>
    </citation>
    <scope>NUCLEOTIDE SEQUENCE [LARGE SCALE GENOMIC DNA]</scope>
    <source>
        <strain evidence="5 6">Zhejiang</strain>
    </source>
</reference>
<dbReference type="InterPro" id="IPR002654">
    <property type="entry name" value="Glyco_trans_25"/>
</dbReference>
<dbReference type="CDD" id="cd06532">
    <property type="entry name" value="Glyco_transf_25"/>
    <property type="match status" value="1"/>
</dbReference>
<dbReference type="EMBL" id="KN739983">
    <property type="protein sequence ID" value="KIH53972.1"/>
    <property type="molecule type" value="Genomic_DNA"/>
</dbReference>
<sequence>LRYLLADLVADGQNLPITSQTVRPWVPEPQRWDVDNHPFLTLSVFISFFLSLHPALRVLMPRTGKPPMVKSCPLRYLLADLVADGQNLPITSQTVRPWVPEPQRWDVDKMNREVLRIYLINLKRRPERRARMEKIFEILGVDATYWEATDGQELPGDFIYELLPDICDPFYKRPMKAGEIGIWQDVVRLGLSRVIVFEDDLRFTEDGLERIKEVLEDLDGSKMEWDLIYLGRKKQADQEETWVPQHRHLSTVGYSYWTLGYILSNEGARRLLDAKPLEVLLPVDEYLPIMFDKHPNK</sequence>
<keyword evidence="2" id="KW-0328">Glycosyltransferase</keyword>
<dbReference type="PANTHER" id="PTHR10730">
    <property type="entry name" value="PROCOLLAGEN-LYSINE,2-OXOGLUTARATE 5-DIOXYGENASE/GLYCOSYLTRANSFERASE 25 FAMILY MEMBER"/>
    <property type="match status" value="1"/>
</dbReference>
<protein>
    <submittedName>
        <fullName evidence="5">LPS glycosyltransferase</fullName>
    </submittedName>
</protein>
<dbReference type="OrthoDB" id="47375at2759"/>
<proteinExistence type="inferred from homology"/>
<feature type="non-terminal residue" evidence="5">
    <location>
        <position position="1"/>
    </location>
</feature>
<name>A0A0C2CVS1_9BILA</name>
<dbReference type="PANTHER" id="PTHR10730:SF53">
    <property type="entry name" value="GLYCOSYLTRANSFERASE 25 FAMILY MEMBER"/>
    <property type="match status" value="1"/>
</dbReference>
<keyword evidence="6" id="KW-1185">Reference proteome</keyword>
<evidence type="ECO:0000256" key="3">
    <source>
        <dbReference type="ARBA" id="ARBA00022679"/>
    </source>
</evidence>
<comment type="similarity">
    <text evidence="1">Belongs to the glycosyltransferase 25 family.</text>
</comment>
<gene>
    <name evidence="5" type="ORF">ANCDUO_15883</name>
</gene>
<evidence type="ECO:0000313" key="6">
    <source>
        <dbReference type="Proteomes" id="UP000054047"/>
    </source>
</evidence>
<accession>A0A0C2CVS1</accession>
<evidence type="ECO:0000259" key="4">
    <source>
        <dbReference type="Pfam" id="PF01755"/>
    </source>
</evidence>
<keyword evidence="3 5" id="KW-0808">Transferase</keyword>
<feature type="non-terminal residue" evidence="5">
    <location>
        <position position="297"/>
    </location>
</feature>
<organism evidence="5 6">
    <name type="scientific">Ancylostoma duodenale</name>
    <dbReference type="NCBI Taxonomy" id="51022"/>
    <lineage>
        <taxon>Eukaryota</taxon>
        <taxon>Metazoa</taxon>
        <taxon>Ecdysozoa</taxon>
        <taxon>Nematoda</taxon>
        <taxon>Chromadorea</taxon>
        <taxon>Rhabditida</taxon>
        <taxon>Rhabditina</taxon>
        <taxon>Rhabditomorpha</taxon>
        <taxon>Strongyloidea</taxon>
        <taxon>Ancylostomatidae</taxon>
        <taxon>Ancylostomatinae</taxon>
        <taxon>Ancylostoma</taxon>
    </lineage>
</organism>
<dbReference type="Pfam" id="PF01755">
    <property type="entry name" value="Glyco_transf_25"/>
    <property type="match status" value="1"/>
</dbReference>